<dbReference type="Proteomes" id="UP000243680">
    <property type="component" value="Chromosome 2"/>
</dbReference>
<dbReference type="PANTHER" id="PTHR33490:SF1">
    <property type="entry name" value="SLL1233 PROTEIN"/>
    <property type="match status" value="1"/>
</dbReference>
<name>A0A108CUD0_9BURK</name>
<dbReference type="Proteomes" id="UP000065504">
    <property type="component" value="Unassembled WGS sequence"/>
</dbReference>
<dbReference type="InterPro" id="IPR018667">
    <property type="entry name" value="DUF2126"/>
</dbReference>
<dbReference type="InterPro" id="IPR038765">
    <property type="entry name" value="Papain-like_cys_pep_sf"/>
</dbReference>
<accession>A0A108CUD0</accession>
<dbReference type="SMART" id="SM00460">
    <property type="entry name" value="TGc"/>
    <property type="match status" value="1"/>
</dbReference>
<dbReference type="Pfam" id="PF08379">
    <property type="entry name" value="Bact_transglu_N"/>
    <property type="match status" value="1"/>
</dbReference>
<dbReference type="EMBL" id="CP013422">
    <property type="protein sequence ID" value="AOJ77987.1"/>
    <property type="molecule type" value="Genomic_DNA"/>
</dbReference>
<dbReference type="InterPro" id="IPR002931">
    <property type="entry name" value="Transglutaminase-like"/>
</dbReference>
<dbReference type="Pfam" id="PF01841">
    <property type="entry name" value="Transglut_core"/>
    <property type="match status" value="1"/>
</dbReference>
<dbReference type="Pfam" id="PF09899">
    <property type="entry name" value="DUF2126"/>
    <property type="match status" value="1"/>
</dbReference>
<dbReference type="RefSeq" id="WP_060233276.1">
    <property type="nucleotide sequence ID" value="NZ_CP013422.1"/>
</dbReference>
<proteinExistence type="predicted"/>
<evidence type="ECO:0000313" key="5">
    <source>
        <dbReference type="Proteomes" id="UP000243680"/>
    </source>
</evidence>
<reference evidence="3 4" key="1">
    <citation type="submission" date="2015-11" db="EMBL/GenBank/DDBJ databases">
        <title>Expanding the genomic diversity of Burkholderia species for the development of highly accurate diagnostics.</title>
        <authorList>
            <person name="Sahl J."/>
            <person name="Keim P."/>
            <person name="Wagner D."/>
        </authorList>
    </citation>
    <scope>NUCLEOTIDE SEQUENCE [LARGE SCALE GENOMIC DNA]</scope>
    <source>
        <strain evidence="3 4">MSMB782WGS</strain>
    </source>
</reference>
<protein>
    <submittedName>
        <fullName evidence="3">IMP dehydrogenase</fullName>
    </submittedName>
</protein>
<evidence type="ECO:0000313" key="3">
    <source>
        <dbReference type="EMBL" id="KWK80671.1"/>
    </source>
</evidence>
<gene>
    <name evidence="2" type="ORF">WJ35_23390</name>
    <name evidence="3" type="ORF">WM16_05300</name>
</gene>
<sequence length="1141" mass="127558">MPIHVALHHTTRYRYDRLVNLGPQVVRLRPAPHCRTPIVAYSMTVRPAQHFINWQQDPFANYLARLVFPERTREFEITVDLVAEMSVYNPFDFFLEGSAEQYPFQYDDALRTELAPYLACDPHTSASPAFRAYLDGIDRTPAGTVNFLVALNQKLQHDIRYLVRMEPGVQTPEQTLELASGSCRDSGWLLVQLCRHLGIAARFVSGYLIQLTPDVKSLDGPSGTAVDFTDLHAWCEVYLPGAGWIGFDPTSGLLAGEGHIPLACTPQPTSAAPVEGLIDECDVAFEHEMAVTRVYESPRVTKPYTDAQWGAVRALGARVDAALTAGDVRLTQGGEPTFVSIDDRDGAEWNTDALGPTKRGYATELVQRLRAEYGHGGFLHFGQGKWYPGEQLPRWALSIFWRADGQPAWRDPSLFADERAPSALTTGDAKRFIDALAARLNLTGEFIRPGYEDVWYYLWRERRLPVNVDPFDARLDDELERARLRKVFEQKLDSVVGYVLPLRRADESPGLEGPCWQTGPWFFRDERMYLVPGDSPMGYRLPLDSLPWVGRADYPVLVERDPFAPSEPLPDADAFRARHAGTGDAPRYLAGVHREAPAQTVMQWREVGTTDGAAGDARRAAPDATRRPERFESAAWITRTALCVEVRNGILYVFMPPLAALDDYLDLLDAIELTAGALGVKLVLEGYPPPRDARLKLLQVTPDPGVIEVNIHPAHSFDELVGHTEFLYDAAWQSRLSSEKFMVDGRHVGTGGGNHFVLGGATPADSPFLRRPDLLASLIAYWHNHPSLSYLFSGLFIGPTSQAPRVDEARNDQLYELDIAFAEIQRNRLLHGHDMPPWLVDRVLRNLLIDVTGNTHRSEFCIDKLYSPDSPTGRLGLLELRAFEMPPHARMSIVQQLLLRALVARFWAVPYTTPLTRWGTALHDRFMLPAFLKMDFDDVLAELRDAGFAFDPAWFAPHFEFRFPLFGQIAVNGMQLSLRGALEPWHVMGEEGAIGGTVRYVDSSLERLEVRVTGLNDNRHVVTVNGRALPLQPTGTAGEYVAGVRYKAWAPPSALHPTIGVHAPLTFDIVDTWMQRSLGGCRYHVAHPGGRNYATFPVNAYEAESRRLARFVAMGHTPGRMVVAAAAPSREFPFTLDLRRP</sequence>
<dbReference type="SUPFAM" id="SSF54001">
    <property type="entry name" value="Cysteine proteinases"/>
    <property type="match status" value="1"/>
</dbReference>
<evidence type="ECO:0000313" key="2">
    <source>
        <dbReference type="EMBL" id="AOJ77987.1"/>
    </source>
</evidence>
<reference evidence="2 5" key="2">
    <citation type="submission" date="2015-12" db="EMBL/GenBank/DDBJ databases">
        <title>Diversity of Burkholderia near neighbor genomes.</title>
        <authorList>
            <person name="Sahl J."/>
            <person name="Wagner D."/>
            <person name="Keim P."/>
        </authorList>
    </citation>
    <scope>NUCLEOTIDE SEQUENCE [LARGE SCALE GENOMIC DNA]</scope>
    <source>
        <strain evidence="2 5">MSMB0783</strain>
    </source>
</reference>
<dbReference type="InterPro" id="IPR013589">
    <property type="entry name" value="Bac_transglu_N"/>
</dbReference>
<evidence type="ECO:0000259" key="1">
    <source>
        <dbReference type="SMART" id="SM00460"/>
    </source>
</evidence>
<dbReference type="Gene3D" id="3.10.620.30">
    <property type="match status" value="1"/>
</dbReference>
<feature type="domain" description="Transglutaminase-like" evidence="1">
    <location>
        <begin position="175"/>
        <end position="251"/>
    </location>
</feature>
<dbReference type="AlphaFoldDB" id="A0A108CUD0"/>
<evidence type="ECO:0000313" key="4">
    <source>
        <dbReference type="Proteomes" id="UP000065504"/>
    </source>
</evidence>
<dbReference type="PANTHER" id="PTHR33490">
    <property type="entry name" value="BLR5614 PROTEIN-RELATED"/>
    <property type="match status" value="1"/>
</dbReference>
<dbReference type="EMBL" id="LPLU01000043">
    <property type="protein sequence ID" value="KWK80671.1"/>
    <property type="molecule type" value="Genomic_DNA"/>
</dbReference>
<organism evidence="3 4">
    <name type="scientific">Burkholderia ubonensis</name>
    <dbReference type="NCBI Taxonomy" id="101571"/>
    <lineage>
        <taxon>Bacteria</taxon>
        <taxon>Pseudomonadati</taxon>
        <taxon>Pseudomonadota</taxon>
        <taxon>Betaproteobacteria</taxon>
        <taxon>Burkholderiales</taxon>
        <taxon>Burkholderiaceae</taxon>
        <taxon>Burkholderia</taxon>
        <taxon>Burkholderia cepacia complex</taxon>
    </lineage>
</organism>